<dbReference type="EMBL" id="QGQD01000009">
    <property type="protein sequence ID" value="TLD02640.1"/>
    <property type="molecule type" value="Genomic_DNA"/>
</dbReference>
<keyword evidence="3" id="KW-1185">Reference proteome</keyword>
<dbReference type="AlphaFoldDB" id="A0A4U8QC23"/>
<gene>
    <name evidence="2" type="ORF">DSM106044_00452</name>
</gene>
<reference evidence="2 3" key="1">
    <citation type="journal article" date="2019" name="Anaerobe">
        <title>Detection of Robinsoniella peoriensis in multiple bone samples of a trauma patient.</title>
        <authorList>
            <person name="Schrottner P."/>
            <person name="Hartwich K."/>
            <person name="Bunk B."/>
            <person name="Schober I."/>
            <person name="Helbig S."/>
            <person name="Rudolph W.W."/>
            <person name="Gunzer F."/>
        </authorList>
    </citation>
    <scope>NUCLEOTIDE SEQUENCE [LARGE SCALE GENOMIC DNA]</scope>
    <source>
        <strain evidence="2 3">DSM 106044</strain>
    </source>
</reference>
<sequence>MADTEYSEFSGAAAKNKGDDNDTCNGLVNAMAIYNLDSLEKYYGTLDFEKII</sequence>
<evidence type="ECO:0000256" key="1">
    <source>
        <dbReference type="SAM" id="MobiDB-lite"/>
    </source>
</evidence>
<protein>
    <submittedName>
        <fullName evidence="2">Uncharacterized protein</fullName>
    </submittedName>
</protein>
<feature type="region of interest" description="Disordered" evidence="1">
    <location>
        <begin position="1"/>
        <end position="22"/>
    </location>
</feature>
<accession>A0A4U8QC23</accession>
<proteinExistence type="predicted"/>
<evidence type="ECO:0000313" key="3">
    <source>
        <dbReference type="Proteomes" id="UP000306509"/>
    </source>
</evidence>
<dbReference type="Proteomes" id="UP000306509">
    <property type="component" value="Unassembled WGS sequence"/>
</dbReference>
<dbReference type="STRING" id="180332.GCA_000797495_04553"/>
<name>A0A4U8QC23_9FIRM</name>
<organism evidence="2 3">
    <name type="scientific">Robinsoniella peoriensis</name>
    <dbReference type="NCBI Taxonomy" id="180332"/>
    <lineage>
        <taxon>Bacteria</taxon>
        <taxon>Bacillati</taxon>
        <taxon>Bacillota</taxon>
        <taxon>Clostridia</taxon>
        <taxon>Lachnospirales</taxon>
        <taxon>Lachnospiraceae</taxon>
        <taxon>Robinsoniella</taxon>
    </lineage>
</organism>
<evidence type="ECO:0000313" key="2">
    <source>
        <dbReference type="EMBL" id="TLD02640.1"/>
    </source>
</evidence>
<comment type="caution">
    <text evidence="2">The sequence shown here is derived from an EMBL/GenBank/DDBJ whole genome shotgun (WGS) entry which is preliminary data.</text>
</comment>